<dbReference type="Proteomes" id="UP001307849">
    <property type="component" value="Unassembled WGS sequence"/>
</dbReference>
<reference evidence="2 3" key="1">
    <citation type="submission" date="2019-10" db="EMBL/GenBank/DDBJ databases">
        <authorList>
            <person name="Palmer J.M."/>
        </authorList>
    </citation>
    <scope>NUCLEOTIDE SEQUENCE [LARGE SCALE GENOMIC DNA]</scope>
    <source>
        <strain evidence="2 3">TWF506</strain>
    </source>
</reference>
<comment type="caution">
    <text evidence="2">The sequence shown here is derived from an EMBL/GenBank/DDBJ whole genome shotgun (WGS) entry which is preliminary data.</text>
</comment>
<protein>
    <recommendedName>
        <fullName evidence="1">F-box domain-containing protein</fullName>
    </recommendedName>
</protein>
<sequence length="331" mass="38425">MEEFDHPAERPPATCLFLNLPVELQIEILSYCPRGSFGRIAKTCRQFYDICLREHLRTIEIRATYYSAALEKLTQRPHLRSAVRDLTVYIEKPDTWPYLHYSYRDGPTPFPGSRVSDRAFPEDRLYPRFYFSLGQLEDAISRHFFDNVRSIRIEAGIEFVKSFVPTLLFIKHHRPERLEDLSIRLEDVAYLRFKDEILARAGMGRIQLPGGLKSLDIRISEYLTPWDMADILGPSADTLTFVDIDTCFLRQRCRLDDVVVCPNVKVLKVGGDCFKDALCGKVIDKMFPNVESLYLNPSPNLNVNAWDIGDCQWCSGFAFHRQNRKRNFIED</sequence>
<proteinExistence type="predicted"/>
<gene>
    <name evidence="2" type="ORF">TWF506_009343</name>
</gene>
<feature type="domain" description="F-box" evidence="1">
    <location>
        <begin position="20"/>
        <end position="60"/>
    </location>
</feature>
<organism evidence="2 3">
    <name type="scientific">Arthrobotrys conoides</name>
    <dbReference type="NCBI Taxonomy" id="74498"/>
    <lineage>
        <taxon>Eukaryota</taxon>
        <taxon>Fungi</taxon>
        <taxon>Dikarya</taxon>
        <taxon>Ascomycota</taxon>
        <taxon>Pezizomycotina</taxon>
        <taxon>Orbiliomycetes</taxon>
        <taxon>Orbiliales</taxon>
        <taxon>Orbiliaceae</taxon>
        <taxon>Arthrobotrys</taxon>
    </lineage>
</organism>
<keyword evidence="3" id="KW-1185">Reference proteome</keyword>
<dbReference type="InterPro" id="IPR036047">
    <property type="entry name" value="F-box-like_dom_sf"/>
</dbReference>
<evidence type="ECO:0000313" key="3">
    <source>
        <dbReference type="Proteomes" id="UP001307849"/>
    </source>
</evidence>
<dbReference type="SUPFAM" id="SSF81383">
    <property type="entry name" value="F-box domain"/>
    <property type="match status" value="1"/>
</dbReference>
<accession>A0AAN8RM90</accession>
<dbReference type="AlphaFoldDB" id="A0AAN8RM90"/>
<dbReference type="SMART" id="SM00256">
    <property type="entry name" value="FBOX"/>
    <property type="match status" value="1"/>
</dbReference>
<evidence type="ECO:0000259" key="1">
    <source>
        <dbReference type="SMART" id="SM00256"/>
    </source>
</evidence>
<name>A0AAN8RM90_9PEZI</name>
<dbReference type="EMBL" id="JAVHJM010000006">
    <property type="protein sequence ID" value="KAK6513179.1"/>
    <property type="molecule type" value="Genomic_DNA"/>
</dbReference>
<dbReference type="Pfam" id="PF12937">
    <property type="entry name" value="F-box-like"/>
    <property type="match status" value="1"/>
</dbReference>
<dbReference type="CDD" id="cd09917">
    <property type="entry name" value="F-box_SF"/>
    <property type="match status" value="1"/>
</dbReference>
<dbReference type="InterPro" id="IPR001810">
    <property type="entry name" value="F-box_dom"/>
</dbReference>
<evidence type="ECO:0000313" key="2">
    <source>
        <dbReference type="EMBL" id="KAK6513179.1"/>
    </source>
</evidence>